<protein>
    <submittedName>
        <fullName evidence="8">Protein kinase domain-containing protein</fullName>
    </submittedName>
</protein>
<keyword evidence="1" id="KW-0808">Transferase</keyword>
<dbReference type="Pfam" id="PF00069">
    <property type="entry name" value="Pkinase"/>
    <property type="match status" value="1"/>
</dbReference>
<gene>
    <name evidence="6" type="ORF">EVEC_LOCUS5526</name>
</gene>
<dbReference type="WBParaSite" id="EVEC_0000591501-mRNA-1">
    <property type="protein sequence ID" value="EVEC_0000591501-mRNA-1"/>
    <property type="gene ID" value="EVEC_0000591501"/>
</dbReference>
<dbReference type="SMART" id="SM00220">
    <property type="entry name" value="S_TKc"/>
    <property type="match status" value="1"/>
</dbReference>
<keyword evidence="3" id="KW-0418">Kinase</keyword>
<evidence type="ECO:0000313" key="7">
    <source>
        <dbReference type="Proteomes" id="UP000274131"/>
    </source>
</evidence>
<feature type="domain" description="Protein kinase" evidence="5">
    <location>
        <begin position="1"/>
        <end position="378"/>
    </location>
</feature>
<dbReference type="PANTHER" id="PTHR48016">
    <property type="entry name" value="MAP KINASE KINASE KINASE SSK2-RELATED-RELATED"/>
    <property type="match status" value="1"/>
</dbReference>
<keyword evidence="7" id="KW-1185">Reference proteome</keyword>
<evidence type="ECO:0000313" key="6">
    <source>
        <dbReference type="EMBL" id="VDD90775.1"/>
    </source>
</evidence>
<evidence type="ECO:0000256" key="3">
    <source>
        <dbReference type="ARBA" id="ARBA00022777"/>
    </source>
</evidence>
<accession>A0A0N4V6M4</accession>
<dbReference type="InterPro" id="IPR050538">
    <property type="entry name" value="MAP_kinase_kinase_kinase"/>
</dbReference>
<name>A0A0N4V6M4_ENTVE</name>
<dbReference type="Proteomes" id="UP000274131">
    <property type="component" value="Unassembled WGS sequence"/>
</dbReference>
<keyword evidence="4" id="KW-0067">ATP-binding</keyword>
<keyword evidence="2" id="KW-0547">Nucleotide-binding</keyword>
<proteinExistence type="predicted"/>
<evidence type="ECO:0000256" key="1">
    <source>
        <dbReference type="ARBA" id="ARBA00022679"/>
    </source>
</evidence>
<dbReference type="AlphaFoldDB" id="A0A0N4V6M4"/>
<reference evidence="8" key="1">
    <citation type="submission" date="2017-02" db="UniProtKB">
        <authorList>
            <consortium name="WormBaseParasite"/>
        </authorList>
    </citation>
    <scope>IDENTIFICATION</scope>
</reference>
<dbReference type="GO" id="GO:0005524">
    <property type="term" value="F:ATP binding"/>
    <property type="evidence" value="ECO:0007669"/>
    <property type="project" value="UniProtKB-KW"/>
</dbReference>
<organism evidence="8">
    <name type="scientific">Enterobius vermicularis</name>
    <name type="common">Human pinworm</name>
    <dbReference type="NCBI Taxonomy" id="51028"/>
    <lineage>
        <taxon>Eukaryota</taxon>
        <taxon>Metazoa</taxon>
        <taxon>Ecdysozoa</taxon>
        <taxon>Nematoda</taxon>
        <taxon>Chromadorea</taxon>
        <taxon>Rhabditida</taxon>
        <taxon>Spirurina</taxon>
        <taxon>Oxyuridomorpha</taxon>
        <taxon>Oxyuroidea</taxon>
        <taxon>Oxyuridae</taxon>
        <taxon>Enterobius</taxon>
    </lineage>
</organism>
<dbReference type="EMBL" id="UXUI01008191">
    <property type="protein sequence ID" value="VDD90775.1"/>
    <property type="molecule type" value="Genomic_DNA"/>
</dbReference>
<evidence type="ECO:0000256" key="2">
    <source>
        <dbReference type="ARBA" id="ARBA00022741"/>
    </source>
</evidence>
<dbReference type="GO" id="GO:0004672">
    <property type="term" value="F:protein kinase activity"/>
    <property type="evidence" value="ECO:0007669"/>
    <property type="project" value="InterPro"/>
</dbReference>
<dbReference type="PROSITE" id="PS50011">
    <property type="entry name" value="PROTEIN_KINASE_DOM"/>
    <property type="match status" value="1"/>
</dbReference>
<evidence type="ECO:0000256" key="4">
    <source>
        <dbReference type="ARBA" id="ARBA00022840"/>
    </source>
</evidence>
<dbReference type="InterPro" id="IPR000719">
    <property type="entry name" value="Prot_kinase_dom"/>
</dbReference>
<dbReference type="Gene3D" id="1.10.510.10">
    <property type="entry name" value="Transferase(Phosphotransferase) domain 1"/>
    <property type="match status" value="1"/>
</dbReference>
<evidence type="ECO:0000313" key="8">
    <source>
        <dbReference type="WBParaSite" id="EVEC_0000591501-mRNA-1"/>
    </source>
</evidence>
<sequence>MYRHYLFKEIAFGKPGQQGFHSEEEVTSIKVVSVKGYTILETSDYVCVLSKAQERILLNVAAMHHLYLTNDRQFYANRDKQQHETFLCLHTELEEEKKGEDIIAKSFLCQQMPTGRWVKLDLATSSSSVFNNMVILSKLQNRQSTNLIEALDFTKHYRPHCFEEFSTGCVGWLVVPNLVTINDIISFRKKKNLKPVLTWEDIGGIIWQMINGLEFIHRNNIVHMQICGKNVFCDSDLNIKIGNFHCARSPSALKKLIRRPGGIEKLKGIAYLYPPELYSRYPQQTLSGAVDIWGLGMFAMEMFLGVHPLESLCVHSDSLRIVKVWNQNSEGADYQTIFASLDQCSLPEDEAAKAFLGMTVHTDPKKRGNLETLRYSYLCDVKSKLSAFHKTVKEAEIKEPHRLLEMFRKFDDVLDENLTGKILEYLLDKVQNCLVSSATSVPVCLFTPEPEHIAEWIGVAVSNIFKFCCLMQNSELTREQENVQILLKRGIELCVYGLILIATIAIEGVAAFATRFMLAIQRYFDDLIQLKQKSRLRRVEAAQMPSAAGASLETMELLSSINQQLKQQGQQPLLQNTVPLKLEGYLADINENQFTKKRFPWSSPDYDFCILQFCSSLEASIVAASEREFRVRNKLMAVGEIKNWDSFISSFLPIIDCKIDSSIIATNYLRAAHFLTMVASAQTTSPDYIRRILIVRSRYKSLETSENRCHSERVEVGFQRRVRKRRKTDEFEEDWSPLSISAKNSASSFAKLVNDDETKTSEYPGSLADTLTPTEKCKRAKSPLGNNSSKRRWRNLKQTMATVSRFHSVIAAKKAFRDCNSKLEIARFRLIRDELFRQADTLEVRETGFPNDKFLLVTFDPWPKLHPGTELTPLTF</sequence>
<dbReference type="InterPro" id="IPR011009">
    <property type="entry name" value="Kinase-like_dom_sf"/>
</dbReference>
<evidence type="ECO:0000259" key="5">
    <source>
        <dbReference type="PROSITE" id="PS50011"/>
    </source>
</evidence>
<reference evidence="6 7" key="2">
    <citation type="submission" date="2018-10" db="EMBL/GenBank/DDBJ databases">
        <authorList>
            <consortium name="Pathogen Informatics"/>
        </authorList>
    </citation>
    <scope>NUCLEOTIDE SEQUENCE [LARGE SCALE GENOMIC DNA]</scope>
</reference>
<dbReference type="STRING" id="51028.A0A0N4V6M4"/>
<dbReference type="SUPFAM" id="SSF56112">
    <property type="entry name" value="Protein kinase-like (PK-like)"/>
    <property type="match status" value="1"/>
</dbReference>